<proteinExistence type="predicted"/>
<accession>A0ABS8I283</accession>
<dbReference type="PANTHER" id="PTHR13696">
    <property type="entry name" value="P-LOOP CONTAINING NUCLEOSIDE TRIPHOSPHATE HYDROLASE"/>
    <property type="match status" value="1"/>
</dbReference>
<reference evidence="2 3" key="1">
    <citation type="journal article" date="2021" name="Microorganisms">
        <title>Genome Evolution of Filamentous Cyanobacterium Nostoc Species: From Facultative Symbiosis to Free Living.</title>
        <authorList>
            <person name="Huo D."/>
            <person name="Li H."/>
            <person name="Cai F."/>
            <person name="Guo X."/>
            <person name="Qiao Z."/>
            <person name="Wang W."/>
            <person name="Yu G."/>
            <person name="Li R."/>
        </authorList>
    </citation>
    <scope>NUCLEOTIDE SEQUENCE [LARGE SCALE GENOMIC DNA]</scope>
    <source>
        <strain evidence="2 3">CHAB 5714</strain>
    </source>
</reference>
<dbReference type="RefSeq" id="WP_229482817.1">
    <property type="nucleotide sequence ID" value="NZ_JAIVFQ010000002.1"/>
</dbReference>
<protein>
    <submittedName>
        <fullName evidence="2">ParA family protein</fullName>
    </submittedName>
</protein>
<dbReference type="Proteomes" id="UP001199525">
    <property type="component" value="Unassembled WGS sequence"/>
</dbReference>
<feature type="domain" description="AAA" evidence="1">
    <location>
        <begin position="3"/>
        <end position="207"/>
    </location>
</feature>
<evidence type="ECO:0000313" key="3">
    <source>
        <dbReference type="Proteomes" id="UP001199525"/>
    </source>
</evidence>
<dbReference type="EMBL" id="JAIVFQ010000002">
    <property type="protein sequence ID" value="MCC5598172.1"/>
    <property type="molecule type" value="Genomic_DNA"/>
</dbReference>
<evidence type="ECO:0000313" key="2">
    <source>
        <dbReference type="EMBL" id="MCC5598172.1"/>
    </source>
</evidence>
<dbReference type="SUPFAM" id="SSF52540">
    <property type="entry name" value="P-loop containing nucleoside triphosphate hydrolases"/>
    <property type="match status" value="1"/>
</dbReference>
<comment type="caution">
    <text evidence="2">The sequence shown here is derived from an EMBL/GenBank/DDBJ whole genome shotgun (WGS) entry which is preliminary data.</text>
</comment>
<dbReference type="CDD" id="cd02042">
    <property type="entry name" value="ParAB_family"/>
    <property type="match status" value="1"/>
</dbReference>
<dbReference type="PANTHER" id="PTHR13696:SF52">
    <property type="entry name" value="PARA FAMILY PROTEIN CT_582"/>
    <property type="match status" value="1"/>
</dbReference>
<sequence>MTAKVISICNLKGGVGKTTIVMALAEYLAGDTMYKKRVLAIDLDPQSNLTSALMSEEVWEKEFESKKLTLPYLFKDPEYFLENVKSENFIVKHNVSNVRNRNSFAHLHLIPSSPRLFEIQEELPSGYYSFNFKPVDLIRTILKPLLNNYDYILIDCAPNINTVVKSAFLASNACIIPCVPNRMSIHGLDLLLQHIEKFNRDYVHNLKAVGTLISRYNRTIAQTENLNSIIVNPFYPQVFETKILERAKIAEGLELSNYLTYKQKYDDSHDSMVKLTKEFIQRVGR</sequence>
<organism evidence="2 3">
    <name type="scientific">Nostoc favosum CHAB5714</name>
    <dbReference type="NCBI Taxonomy" id="2780399"/>
    <lineage>
        <taxon>Bacteria</taxon>
        <taxon>Bacillati</taxon>
        <taxon>Cyanobacteriota</taxon>
        <taxon>Cyanophyceae</taxon>
        <taxon>Nostocales</taxon>
        <taxon>Nostocaceae</taxon>
        <taxon>Nostoc</taxon>
        <taxon>Nostoc favosum</taxon>
    </lineage>
</organism>
<dbReference type="InterPro" id="IPR050678">
    <property type="entry name" value="DNA_Partitioning_ATPase"/>
</dbReference>
<keyword evidence="3" id="KW-1185">Reference proteome</keyword>
<evidence type="ECO:0000259" key="1">
    <source>
        <dbReference type="Pfam" id="PF13614"/>
    </source>
</evidence>
<name>A0ABS8I283_9NOSO</name>
<gene>
    <name evidence="2" type="ORF">LC586_02700</name>
</gene>
<dbReference type="Gene3D" id="3.40.50.300">
    <property type="entry name" value="P-loop containing nucleotide triphosphate hydrolases"/>
    <property type="match status" value="1"/>
</dbReference>
<dbReference type="InterPro" id="IPR027417">
    <property type="entry name" value="P-loop_NTPase"/>
</dbReference>
<dbReference type="Pfam" id="PF13614">
    <property type="entry name" value="AAA_31"/>
    <property type="match status" value="1"/>
</dbReference>
<dbReference type="InterPro" id="IPR025669">
    <property type="entry name" value="AAA_dom"/>
</dbReference>